<dbReference type="EMBL" id="LAZR01005181">
    <property type="protein sequence ID" value="KKN02133.1"/>
    <property type="molecule type" value="Genomic_DNA"/>
</dbReference>
<evidence type="ECO:0000313" key="1">
    <source>
        <dbReference type="EMBL" id="KKN02133.1"/>
    </source>
</evidence>
<comment type="caution">
    <text evidence="1">The sequence shown here is derived from an EMBL/GenBank/DDBJ whole genome shotgun (WGS) entry which is preliminary data.</text>
</comment>
<organism evidence="1">
    <name type="scientific">marine sediment metagenome</name>
    <dbReference type="NCBI Taxonomy" id="412755"/>
    <lineage>
        <taxon>unclassified sequences</taxon>
        <taxon>metagenomes</taxon>
        <taxon>ecological metagenomes</taxon>
    </lineage>
</organism>
<dbReference type="AlphaFoldDB" id="A0A0F9Q9S0"/>
<reference evidence="1" key="1">
    <citation type="journal article" date="2015" name="Nature">
        <title>Complex archaea that bridge the gap between prokaryotes and eukaryotes.</title>
        <authorList>
            <person name="Spang A."/>
            <person name="Saw J.H."/>
            <person name="Jorgensen S.L."/>
            <person name="Zaremba-Niedzwiedzka K."/>
            <person name="Martijn J."/>
            <person name="Lind A.E."/>
            <person name="van Eijk R."/>
            <person name="Schleper C."/>
            <person name="Guy L."/>
            <person name="Ettema T.J."/>
        </authorList>
    </citation>
    <scope>NUCLEOTIDE SEQUENCE</scope>
</reference>
<proteinExistence type="predicted"/>
<name>A0A0F9Q9S0_9ZZZZ</name>
<protein>
    <submittedName>
        <fullName evidence="1">Uncharacterized protein</fullName>
    </submittedName>
</protein>
<gene>
    <name evidence="1" type="ORF">LCGC14_1120860</name>
</gene>
<sequence length="106" mass="12955">MAEQNVPEIDIYDRQYHKSETWKKYFECDSINAELDHPDFENREIMRRKIAQKALNRYVTDLTKLASSDWTDEEYPSDNMEWFQLHMASETVNLMFAHFHRIYEEE</sequence>
<accession>A0A0F9Q9S0</accession>